<feature type="compositionally biased region" description="Basic and acidic residues" evidence="1">
    <location>
        <begin position="1"/>
        <end position="23"/>
    </location>
</feature>
<feature type="compositionally biased region" description="Acidic residues" evidence="1">
    <location>
        <begin position="198"/>
        <end position="210"/>
    </location>
</feature>
<dbReference type="RefSeq" id="XP_060043532.1">
    <property type="nucleotide sequence ID" value="XM_060187549.1"/>
</dbReference>
<evidence type="ECO:0000256" key="1">
    <source>
        <dbReference type="SAM" id="MobiDB-lite"/>
    </source>
</evidence>
<feature type="region of interest" description="Disordered" evidence="1">
    <location>
        <begin position="273"/>
        <end position="317"/>
    </location>
</feature>
<gene>
    <name evidence="3" type="primary">C3H2orf81</name>
</gene>
<dbReference type="Pfam" id="PF15479">
    <property type="entry name" value="DUF4639"/>
    <property type="match status" value="1"/>
</dbReference>
<feature type="compositionally biased region" description="Basic and acidic residues" evidence="1">
    <location>
        <begin position="150"/>
        <end position="160"/>
    </location>
</feature>
<dbReference type="InterPro" id="IPR028042">
    <property type="entry name" value="DUF4639"/>
</dbReference>
<feature type="compositionally biased region" description="Polar residues" evidence="1">
    <location>
        <begin position="171"/>
        <end position="189"/>
    </location>
</feature>
<feature type="compositionally biased region" description="Polar residues" evidence="1">
    <location>
        <begin position="216"/>
        <end position="226"/>
    </location>
</feature>
<dbReference type="Proteomes" id="UP001652624">
    <property type="component" value="Chromosome 3"/>
</dbReference>
<protein>
    <submittedName>
        <fullName evidence="3">Uncharacterized protein C2orf81 homolog</fullName>
    </submittedName>
</protein>
<proteinExistence type="predicted"/>
<sequence>MSHEGSRQARDRGMTRSKAEKVRPPTVPVPQVDIVPGRLNEAEWMALTAVEEGEEVVGDILADLLSRVMDAAFQVYLSQQCIPFTISQAREAMLQIIEWRFLARDEGEAAVADDPTWGEDEEPSACATDSWAQGSVPVLHQSVSVELEDTLQREGQRSTDRSPSGRRWTGRDSQGQTDSWEQTPESRVTQDPPPTPELYEEAGEELEDQDTDKRSSAGSLDVSLQGSVELGSMGSLHPSLELSLEGSPLPWVESSQSGSTPLSLEDLYLNISQPDAAGDGPQLRQKVSPKASGVLVDNSTARLQPRRPPAVAESLSALPSPARHRPTLVRLDPARLPQRWVRPQVEVLYPGANEPYLEASGRCQRPEKPEHQVRPQRPRPESHISQAVKVPLWPGVSLCDLGQDPRRLFPPLGSGLQSPNFGSKLPFPSPARRFLATDSVHDTMTHIPNPQIWPVSKWPRGWEAEARMLGEMWAGRTQAHPQDLEQEDRKGQKDQDPYRWPQPMPKLKATSQVMWKPLLLPEAIKLTPGVSLWNPTTQVLLNSAVPQSEDKDDISLPTGQHPIQAAAPKPQVTVAQLTKNSTFKMWSEPPRYLPPSDP</sequence>
<feature type="compositionally biased region" description="Basic and acidic residues" evidence="1">
    <location>
        <begin position="487"/>
        <end position="497"/>
    </location>
</feature>
<name>A0ABM3X3Y5_ERIEU</name>
<keyword evidence="2" id="KW-1185">Reference proteome</keyword>
<feature type="compositionally biased region" description="Basic and acidic residues" evidence="1">
    <location>
        <begin position="364"/>
        <end position="382"/>
    </location>
</feature>
<feature type="compositionally biased region" description="Low complexity" evidence="1">
    <location>
        <begin position="234"/>
        <end position="250"/>
    </location>
</feature>
<evidence type="ECO:0000313" key="2">
    <source>
        <dbReference type="Proteomes" id="UP001652624"/>
    </source>
</evidence>
<feature type="region of interest" description="Disordered" evidence="1">
    <location>
        <begin position="359"/>
        <end position="384"/>
    </location>
</feature>
<feature type="region of interest" description="Disordered" evidence="1">
    <location>
        <begin position="111"/>
        <end position="133"/>
    </location>
</feature>
<feature type="region of interest" description="Disordered" evidence="1">
    <location>
        <begin position="149"/>
        <end position="260"/>
    </location>
</feature>
<accession>A0ABM3X3Y5</accession>
<feature type="region of interest" description="Disordered" evidence="1">
    <location>
        <begin position="1"/>
        <end position="29"/>
    </location>
</feature>
<dbReference type="PANTHER" id="PTHR34438">
    <property type="entry name" value="SI:DKEY-97L20.6"/>
    <property type="match status" value="1"/>
</dbReference>
<organism evidence="2 3">
    <name type="scientific">Erinaceus europaeus</name>
    <name type="common">Western European hedgehog</name>
    <dbReference type="NCBI Taxonomy" id="9365"/>
    <lineage>
        <taxon>Eukaryota</taxon>
        <taxon>Metazoa</taxon>
        <taxon>Chordata</taxon>
        <taxon>Craniata</taxon>
        <taxon>Vertebrata</taxon>
        <taxon>Euteleostomi</taxon>
        <taxon>Mammalia</taxon>
        <taxon>Eutheria</taxon>
        <taxon>Laurasiatheria</taxon>
        <taxon>Eulipotyphla</taxon>
        <taxon>Erinaceidae</taxon>
        <taxon>Erinaceinae</taxon>
        <taxon>Erinaceus</taxon>
    </lineage>
</organism>
<dbReference type="PANTHER" id="PTHR34438:SF1">
    <property type="entry name" value="CHROMOSOME 2 OPEN READING FRAME 81"/>
    <property type="match status" value="1"/>
</dbReference>
<reference evidence="3" key="1">
    <citation type="submission" date="2025-08" db="UniProtKB">
        <authorList>
            <consortium name="RefSeq"/>
        </authorList>
    </citation>
    <scope>IDENTIFICATION</scope>
</reference>
<feature type="region of interest" description="Disordered" evidence="1">
    <location>
        <begin position="545"/>
        <end position="571"/>
    </location>
</feature>
<evidence type="ECO:0000313" key="3">
    <source>
        <dbReference type="RefSeq" id="XP_060043532.1"/>
    </source>
</evidence>
<dbReference type="GeneID" id="103113795"/>
<feature type="region of interest" description="Disordered" evidence="1">
    <location>
        <begin position="477"/>
        <end position="504"/>
    </location>
</feature>